<proteinExistence type="predicted"/>
<dbReference type="Proteomes" id="UP000479710">
    <property type="component" value="Unassembled WGS sequence"/>
</dbReference>
<keyword evidence="2" id="KW-1185">Reference proteome</keyword>
<sequence>MHQANKQETGSSAISRMDQLNKYKGLDKDIRCEGVSGLTGGVLLVRPVALRLDWHWVSGQTGGVLSVWLAYVGQSNRRFVLIDLSARPFPHVQHAANKTLFNK</sequence>
<accession>A0A6G1DV54</accession>
<evidence type="ECO:0000313" key="2">
    <source>
        <dbReference type="Proteomes" id="UP000479710"/>
    </source>
</evidence>
<evidence type="ECO:0000313" key="1">
    <source>
        <dbReference type="EMBL" id="KAF0916359.1"/>
    </source>
</evidence>
<name>A0A6G1DV54_9ORYZ</name>
<dbReference type="AlphaFoldDB" id="A0A6G1DV54"/>
<protein>
    <submittedName>
        <fullName evidence="1">Uncharacterized protein</fullName>
    </submittedName>
</protein>
<organism evidence="1 2">
    <name type="scientific">Oryza meyeriana var. granulata</name>
    <dbReference type="NCBI Taxonomy" id="110450"/>
    <lineage>
        <taxon>Eukaryota</taxon>
        <taxon>Viridiplantae</taxon>
        <taxon>Streptophyta</taxon>
        <taxon>Embryophyta</taxon>
        <taxon>Tracheophyta</taxon>
        <taxon>Spermatophyta</taxon>
        <taxon>Magnoliopsida</taxon>
        <taxon>Liliopsida</taxon>
        <taxon>Poales</taxon>
        <taxon>Poaceae</taxon>
        <taxon>BOP clade</taxon>
        <taxon>Oryzoideae</taxon>
        <taxon>Oryzeae</taxon>
        <taxon>Oryzinae</taxon>
        <taxon>Oryza</taxon>
        <taxon>Oryza meyeriana</taxon>
    </lineage>
</organism>
<gene>
    <name evidence="1" type="ORF">E2562_005955</name>
</gene>
<reference evidence="1 2" key="1">
    <citation type="submission" date="2019-11" db="EMBL/GenBank/DDBJ databases">
        <title>Whole genome sequence of Oryza granulata.</title>
        <authorList>
            <person name="Li W."/>
        </authorList>
    </citation>
    <scope>NUCLEOTIDE SEQUENCE [LARGE SCALE GENOMIC DNA]</scope>
    <source>
        <strain evidence="2">cv. Menghai</strain>
        <tissue evidence="1">Leaf</tissue>
    </source>
</reference>
<comment type="caution">
    <text evidence="1">The sequence shown here is derived from an EMBL/GenBank/DDBJ whole genome shotgun (WGS) entry which is preliminary data.</text>
</comment>
<dbReference type="EMBL" id="SPHZ02000005">
    <property type="protein sequence ID" value="KAF0916359.1"/>
    <property type="molecule type" value="Genomic_DNA"/>
</dbReference>